<keyword evidence="3" id="KW-1015">Disulfide bond</keyword>
<feature type="signal peptide" evidence="4">
    <location>
        <begin position="1"/>
        <end position="20"/>
    </location>
</feature>
<keyword evidence="7" id="KW-1185">Reference proteome</keyword>
<feature type="chain" id="PRO_5020195237" description="TIL domain-containing protein" evidence="4">
    <location>
        <begin position="21"/>
        <end position="193"/>
    </location>
</feature>
<feature type="domain" description="TIL" evidence="5">
    <location>
        <begin position="25"/>
        <end position="79"/>
    </location>
</feature>
<comment type="caution">
    <text evidence="6">The sequence shown here is derived from an EMBL/GenBank/DDBJ whole genome shotgun (WGS) entry which is preliminary data.</text>
</comment>
<organism evidence="6 7">
    <name type="scientific">Steinernema carpocapsae</name>
    <name type="common">Entomopathogenic nematode</name>
    <dbReference type="NCBI Taxonomy" id="34508"/>
    <lineage>
        <taxon>Eukaryota</taxon>
        <taxon>Metazoa</taxon>
        <taxon>Ecdysozoa</taxon>
        <taxon>Nematoda</taxon>
        <taxon>Chromadorea</taxon>
        <taxon>Rhabditida</taxon>
        <taxon>Tylenchina</taxon>
        <taxon>Panagrolaimomorpha</taxon>
        <taxon>Strongyloidoidea</taxon>
        <taxon>Steinernematidae</taxon>
        <taxon>Steinernema</taxon>
    </lineage>
</organism>
<evidence type="ECO:0000313" key="6">
    <source>
        <dbReference type="EMBL" id="TKR89833.1"/>
    </source>
</evidence>
<keyword evidence="1" id="KW-0646">Protease inhibitor</keyword>
<evidence type="ECO:0000256" key="4">
    <source>
        <dbReference type="SAM" id="SignalP"/>
    </source>
</evidence>
<dbReference type="CDD" id="cd19941">
    <property type="entry name" value="TIL"/>
    <property type="match status" value="2"/>
</dbReference>
<dbReference type="InterPro" id="IPR036084">
    <property type="entry name" value="Ser_inhib-like_sf"/>
</dbReference>
<dbReference type="Proteomes" id="UP000298663">
    <property type="component" value="Unassembled WGS sequence"/>
</dbReference>
<dbReference type="OrthoDB" id="5849802at2759"/>
<dbReference type="GO" id="GO:0004867">
    <property type="term" value="F:serine-type endopeptidase inhibitor activity"/>
    <property type="evidence" value="ECO:0007669"/>
    <property type="project" value="UniProtKB-KW"/>
</dbReference>
<reference evidence="6 7" key="1">
    <citation type="journal article" date="2015" name="Genome Biol.">
        <title>Comparative genomics of Steinernema reveals deeply conserved gene regulatory networks.</title>
        <authorList>
            <person name="Dillman A.R."/>
            <person name="Macchietto M."/>
            <person name="Porter C.F."/>
            <person name="Rogers A."/>
            <person name="Williams B."/>
            <person name="Antoshechkin I."/>
            <person name="Lee M.M."/>
            <person name="Goodwin Z."/>
            <person name="Lu X."/>
            <person name="Lewis E.E."/>
            <person name="Goodrich-Blair H."/>
            <person name="Stock S.P."/>
            <person name="Adams B.J."/>
            <person name="Sternberg P.W."/>
            <person name="Mortazavi A."/>
        </authorList>
    </citation>
    <scope>NUCLEOTIDE SEQUENCE [LARGE SCALE GENOMIC DNA]</scope>
    <source>
        <strain evidence="6 7">ALL</strain>
    </source>
</reference>
<dbReference type="STRING" id="34508.A0A4U5P2U0"/>
<dbReference type="SUPFAM" id="SSF57567">
    <property type="entry name" value="Serine protease inhibitors"/>
    <property type="match status" value="2"/>
</dbReference>
<evidence type="ECO:0000256" key="3">
    <source>
        <dbReference type="ARBA" id="ARBA00023157"/>
    </source>
</evidence>
<dbReference type="AlphaFoldDB" id="A0A4U5P2U0"/>
<protein>
    <recommendedName>
        <fullName evidence="5">TIL domain-containing protein</fullName>
    </recommendedName>
</protein>
<dbReference type="InterPro" id="IPR002919">
    <property type="entry name" value="TIL_dom"/>
</dbReference>
<dbReference type="Gene3D" id="2.10.25.10">
    <property type="entry name" value="Laminin"/>
    <property type="match status" value="2"/>
</dbReference>
<name>A0A4U5P2U0_STECR</name>
<dbReference type="PANTHER" id="PTHR23259:SF70">
    <property type="entry name" value="ACCESSORY GLAND PROTEIN ACP62F-RELATED"/>
    <property type="match status" value="1"/>
</dbReference>
<keyword evidence="2" id="KW-0722">Serine protease inhibitor</keyword>
<accession>A0A4U5P2U0</accession>
<sequence>MVSEHVMVCTLVVVLGTALAQQDKCGTNEVWMNCGTCERSCLQANPICTRECKKPGCYCPAGQFVRVGYTKKCAPVADCPTLAKPRVTKRQAEQKCGENEQWTNCGSCHQDCDSDKVVRACPAMCFQQCQCKAGFVRGWNGKCIAKSHCTAHPECASTSCAAGTICVHEPKQCFVAPCPQVACVKPAPNARNQ</sequence>
<feature type="domain" description="TIL" evidence="5">
    <location>
        <begin position="96"/>
        <end position="149"/>
    </location>
</feature>
<evidence type="ECO:0000313" key="7">
    <source>
        <dbReference type="Proteomes" id="UP000298663"/>
    </source>
</evidence>
<reference evidence="6 7" key="2">
    <citation type="journal article" date="2019" name="G3 (Bethesda)">
        <title>Hybrid Assembly of the Genome of the Entomopathogenic Nematode Steinernema carpocapsae Identifies the X-Chromosome.</title>
        <authorList>
            <person name="Serra L."/>
            <person name="Macchietto M."/>
            <person name="Macias-Munoz A."/>
            <person name="McGill C.J."/>
            <person name="Rodriguez I.M."/>
            <person name="Rodriguez B."/>
            <person name="Murad R."/>
            <person name="Mortazavi A."/>
        </authorList>
    </citation>
    <scope>NUCLEOTIDE SEQUENCE [LARGE SCALE GENOMIC DNA]</scope>
    <source>
        <strain evidence="6 7">ALL</strain>
    </source>
</reference>
<keyword evidence="4" id="KW-0732">Signal</keyword>
<proteinExistence type="predicted"/>
<evidence type="ECO:0000256" key="1">
    <source>
        <dbReference type="ARBA" id="ARBA00022690"/>
    </source>
</evidence>
<dbReference type="InterPro" id="IPR051368">
    <property type="entry name" value="SerProtInhib-TIL_Domain"/>
</dbReference>
<dbReference type="Pfam" id="PF01826">
    <property type="entry name" value="TIL"/>
    <property type="match status" value="2"/>
</dbReference>
<evidence type="ECO:0000259" key="5">
    <source>
        <dbReference type="Pfam" id="PF01826"/>
    </source>
</evidence>
<gene>
    <name evidence="6" type="ORF">L596_013876</name>
</gene>
<dbReference type="PANTHER" id="PTHR23259">
    <property type="entry name" value="RIDDLE"/>
    <property type="match status" value="1"/>
</dbReference>
<dbReference type="EMBL" id="AZBU02000003">
    <property type="protein sequence ID" value="TKR89833.1"/>
    <property type="molecule type" value="Genomic_DNA"/>
</dbReference>
<evidence type="ECO:0000256" key="2">
    <source>
        <dbReference type="ARBA" id="ARBA00022900"/>
    </source>
</evidence>